<keyword evidence="2" id="KW-0812">Transmembrane</keyword>
<evidence type="ECO:0000256" key="1">
    <source>
        <dbReference type="SAM" id="MobiDB-lite"/>
    </source>
</evidence>
<accession>A0A8H4VKF8</accession>
<feature type="transmembrane region" description="Helical" evidence="2">
    <location>
        <begin position="59"/>
        <end position="81"/>
    </location>
</feature>
<evidence type="ECO:0000256" key="2">
    <source>
        <dbReference type="SAM" id="Phobius"/>
    </source>
</evidence>
<feature type="transmembrane region" description="Helical" evidence="2">
    <location>
        <begin position="142"/>
        <end position="169"/>
    </location>
</feature>
<feature type="transmembrane region" description="Helical" evidence="2">
    <location>
        <begin position="101"/>
        <end position="130"/>
    </location>
</feature>
<gene>
    <name evidence="3" type="ORF">D9613_006643</name>
</gene>
<sequence length="359" mass="38823">MSATDGFPFTVSQQKALISTNLNSTLIMQFLFGIYTGVFCAAVYFHGQKETQTALQNRIVSGTILALYIITMVVVACNWYFVNILLCLQGWTRESISVEALIASVPIADAIVTDIASVVSMLLADGLLVWRCYGACGRSVHTYLLPVGLLIIETALIFAVIVFDCLLSVLPNFPTDRTKAIGNRLTSAMFISVSATSLAATFIICRQIYLYTSPGTQSRRRYQNIVDTLVQSSALYTAVAVLEVVPGFIETNDPASTVKLMGAVNYAYCLSTIVAGLAPTLMVARFAVSTIDDEIVDSTFELPPEFLAEDSDDSSASASGNEPVANQPTNIGGGDIRNNLIAEGFDQTRQNMCYNKENA</sequence>
<evidence type="ECO:0000313" key="3">
    <source>
        <dbReference type="EMBL" id="KAF4611159.1"/>
    </source>
</evidence>
<dbReference type="AlphaFoldDB" id="A0A8H4VKF8"/>
<proteinExistence type="predicted"/>
<dbReference type="Proteomes" id="UP000521872">
    <property type="component" value="Unassembled WGS sequence"/>
</dbReference>
<feature type="transmembrane region" description="Helical" evidence="2">
    <location>
        <begin position="26"/>
        <end position="47"/>
    </location>
</feature>
<keyword evidence="2" id="KW-0472">Membrane</keyword>
<evidence type="ECO:0000313" key="4">
    <source>
        <dbReference type="Proteomes" id="UP000521872"/>
    </source>
</evidence>
<protein>
    <submittedName>
        <fullName evidence="3">Uncharacterized protein</fullName>
    </submittedName>
</protein>
<organism evidence="3 4">
    <name type="scientific">Agrocybe pediades</name>
    <dbReference type="NCBI Taxonomy" id="84607"/>
    <lineage>
        <taxon>Eukaryota</taxon>
        <taxon>Fungi</taxon>
        <taxon>Dikarya</taxon>
        <taxon>Basidiomycota</taxon>
        <taxon>Agaricomycotina</taxon>
        <taxon>Agaricomycetes</taxon>
        <taxon>Agaricomycetidae</taxon>
        <taxon>Agaricales</taxon>
        <taxon>Agaricineae</taxon>
        <taxon>Strophariaceae</taxon>
        <taxon>Agrocybe</taxon>
    </lineage>
</organism>
<keyword evidence="2" id="KW-1133">Transmembrane helix</keyword>
<keyword evidence="4" id="KW-1185">Reference proteome</keyword>
<name>A0A8H4VKF8_9AGAR</name>
<reference evidence="3 4" key="1">
    <citation type="submission" date="2019-12" db="EMBL/GenBank/DDBJ databases">
        <authorList>
            <person name="Floudas D."/>
            <person name="Bentzer J."/>
            <person name="Ahren D."/>
            <person name="Johansson T."/>
            <person name="Persson P."/>
            <person name="Tunlid A."/>
        </authorList>
    </citation>
    <scope>NUCLEOTIDE SEQUENCE [LARGE SCALE GENOMIC DNA]</scope>
    <source>
        <strain evidence="3 4">CBS 102.39</strain>
    </source>
</reference>
<feature type="region of interest" description="Disordered" evidence="1">
    <location>
        <begin position="307"/>
        <end position="336"/>
    </location>
</feature>
<dbReference type="EMBL" id="JAACJL010000058">
    <property type="protein sequence ID" value="KAF4611159.1"/>
    <property type="molecule type" value="Genomic_DNA"/>
</dbReference>
<comment type="caution">
    <text evidence="3">The sequence shown here is derived from an EMBL/GenBank/DDBJ whole genome shotgun (WGS) entry which is preliminary data.</text>
</comment>
<feature type="transmembrane region" description="Helical" evidence="2">
    <location>
        <begin position="189"/>
        <end position="211"/>
    </location>
</feature>